<evidence type="ECO:0000313" key="10">
    <source>
        <dbReference type="Proteomes" id="UP000446657"/>
    </source>
</evidence>
<evidence type="ECO:0000259" key="4">
    <source>
        <dbReference type="PROSITE" id="PS51109"/>
    </source>
</evidence>
<evidence type="ECO:0000256" key="2">
    <source>
        <dbReference type="SAM" id="MobiDB-lite"/>
    </source>
</evidence>
<evidence type="ECO:0000313" key="5">
    <source>
        <dbReference type="EMBL" id="CRL34951.1"/>
    </source>
</evidence>
<dbReference type="InterPro" id="IPR022029">
    <property type="entry name" value="YoaR-like_PG-bd"/>
</dbReference>
<feature type="compositionally biased region" description="Low complexity" evidence="2">
    <location>
        <begin position="541"/>
        <end position="551"/>
    </location>
</feature>
<evidence type="ECO:0000313" key="9">
    <source>
        <dbReference type="Proteomes" id="UP000095495"/>
    </source>
</evidence>
<feature type="region of interest" description="Disordered" evidence="2">
    <location>
        <begin position="475"/>
        <end position="558"/>
    </location>
</feature>
<proteinExistence type="predicted"/>
<dbReference type="Proteomes" id="UP000095495">
    <property type="component" value="Unassembled WGS sequence"/>
</dbReference>
<accession>A0A0M6WF57</accession>
<reference evidence="8" key="2">
    <citation type="submission" date="2015-05" db="EMBL/GenBank/DDBJ databases">
        <authorList>
            <consortium name="Pathogen Informatics"/>
        </authorList>
    </citation>
    <scope>NUCLEOTIDE SEQUENCE [LARGE SCALE GENOMIC DNA]</scope>
    <source>
        <strain evidence="6 9">2789STDY5608863</strain>
        <strain evidence="8">M72</strain>
    </source>
</reference>
<dbReference type="EMBL" id="CVRR01000007">
    <property type="protein sequence ID" value="CRL34951.1"/>
    <property type="molecule type" value="Genomic_DNA"/>
</dbReference>
<dbReference type="EMBL" id="WNAL01000044">
    <property type="protein sequence ID" value="MTR82986.1"/>
    <property type="molecule type" value="Genomic_DNA"/>
</dbReference>
<reference evidence="7 10" key="3">
    <citation type="journal article" date="2019" name="Nat. Med.">
        <title>A library of human gut bacterial isolates paired with longitudinal multiomics data enables mechanistic microbiome research.</title>
        <authorList>
            <person name="Poyet M."/>
            <person name="Groussin M."/>
            <person name="Gibbons S.M."/>
            <person name="Avila-Pacheco J."/>
            <person name="Jiang X."/>
            <person name="Kearney S.M."/>
            <person name="Perrotta A.R."/>
            <person name="Berdy B."/>
            <person name="Zhao S."/>
            <person name="Lieberman T.D."/>
            <person name="Swanson P.K."/>
            <person name="Smith M."/>
            <person name="Roesemann S."/>
            <person name="Alexander J.E."/>
            <person name="Rich S.A."/>
            <person name="Livny J."/>
            <person name="Vlamakis H."/>
            <person name="Clish C."/>
            <person name="Bullock K."/>
            <person name="Deik A."/>
            <person name="Scott J."/>
            <person name="Pierce K.A."/>
            <person name="Xavier R.J."/>
            <person name="Alm E.J."/>
        </authorList>
    </citation>
    <scope>NUCLEOTIDE SEQUENCE [LARGE SCALE GENOMIC DNA]</scope>
    <source>
        <strain evidence="7 10">BIOML-A1</strain>
    </source>
</reference>
<dbReference type="STRING" id="301302.ERS852420_00116"/>
<dbReference type="PROSITE" id="PS51109">
    <property type="entry name" value="G5"/>
    <property type="match status" value="1"/>
</dbReference>
<dbReference type="PANTHER" id="PTHR35788:SF1">
    <property type="entry name" value="EXPORTED PROTEIN"/>
    <property type="match status" value="1"/>
</dbReference>
<sequence length="558" mass="60340">MKKITKLGMAAAVLFCVVGLGSHTQAAMAAEETTIENGISIGNVNVGGMTENQAISAVEEYVDGLMDTTFTLKGETGSIQMTAEDMGVTADADTAVQEALAVGHAGSLINRYKTLQDLKKKKLVLDMHLSVNKQATAEKIYESADDLAVGAVDNGLKRVNGKFEFVKGKEGVEVDVVNSVYAINDFLAQGWDGSNNEIDLVTKTVEPRGDEKELAEITDLIGSYTTNFASSSAGRAKNVITGVSKVDGTILYPGEEFDLAKTVSPFTQENGYELAGAYQNGTVVESFGGGICQVATTLYNAVIRAELEITMRFNHSMLVHYVEPSMDAAIAGNYKDLKFKNNLDAPVYIEGYCSGGIIYFNVYGKETRPSNREISFESETVSKTDPKVQFTMDASLTAGSVSVTQSGQSGCIAQLWKIVKVDGKQQSRDLFNKSNYQATPKLITIGTKDATSETLSALKAAITIGDEAKVRSAAAGLKTNAQKKEEEQKEEEKKDDTDKKEDADKSDTNKKEDSSKKDENNKKEDTKKEDSKKQDTKKETTSSTNTSTKKTQSSKESE</sequence>
<name>A0A0M6WF57_9FIRM</name>
<dbReference type="Proteomes" id="UP000049979">
    <property type="component" value="Unassembled WGS sequence"/>
</dbReference>
<dbReference type="AlphaFoldDB" id="A0A0M6WF57"/>
<evidence type="ECO:0000256" key="1">
    <source>
        <dbReference type="ARBA" id="ARBA00022729"/>
    </source>
</evidence>
<dbReference type="InterPro" id="IPR007391">
    <property type="entry name" value="Vancomycin_resist_VanW"/>
</dbReference>
<dbReference type="EMBL" id="CYXV01000001">
    <property type="protein sequence ID" value="CUM70352.1"/>
    <property type="molecule type" value="Genomic_DNA"/>
</dbReference>
<dbReference type="InterPro" id="IPR052913">
    <property type="entry name" value="Glycopeptide_resist_protein"/>
</dbReference>
<dbReference type="Pfam" id="PF12229">
    <property type="entry name" value="PG_binding_4"/>
    <property type="match status" value="1"/>
</dbReference>
<evidence type="ECO:0000313" key="6">
    <source>
        <dbReference type="EMBL" id="CUM70352.1"/>
    </source>
</evidence>
<feature type="chain" id="PRO_5014234104" evidence="3">
    <location>
        <begin position="30"/>
        <end position="558"/>
    </location>
</feature>
<evidence type="ECO:0000256" key="3">
    <source>
        <dbReference type="SAM" id="SignalP"/>
    </source>
</evidence>
<keyword evidence="8" id="KW-1185">Reference proteome</keyword>
<keyword evidence="1 3" id="KW-0732">Signal</keyword>
<dbReference type="PANTHER" id="PTHR35788">
    <property type="entry name" value="EXPORTED PROTEIN-RELATED"/>
    <property type="match status" value="1"/>
</dbReference>
<evidence type="ECO:0000313" key="8">
    <source>
        <dbReference type="Proteomes" id="UP000049979"/>
    </source>
</evidence>
<feature type="signal peptide" evidence="3">
    <location>
        <begin position="1"/>
        <end position="29"/>
    </location>
</feature>
<feature type="compositionally biased region" description="Basic and acidic residues" evidence="2">
    <location>
        <begin position="482"/>
        <end position="540"/>
    </location>
</feature>
<dbReference type="SMART" id="SM01208">
    <property type="entry name" value="G5"/>
    <property type="match status" value="1"/>
</dbReference>
<dbReference type="InterPro" id="IPR011098">
    <property type="entry name" value="G5_dom"/>
</dbReference>
<organism evidence="5 8">
    <name type="scientific">Roseburia faecis</name>
    <dbReference type="NCBI Taxonomy" id="301302"/>
    <lineage>
        <taxon>Bacteria</taxon>
        <taxon>Bacillati</taxon>
        <taxon>Bacillota</taxon>
        <taxon>Clostridia</taxon>
        <taxon>Lachnospirales</taxon>
        <taxon>Lachnospiraceae</taxon>
        <taxon>Roseburia</taxon>
    </lineage>
</organism>
<feature type="domain" description="G5" evidence="4">
    <location>
        <begin position="370"/>
        <end position="449"/>
    </location>
</feature>
<gene>
    <name evidence="6" type="ORF">ERS852420_00116</name>
    <name evidence="7" type="ORF">GMD30_15165</name>
    <name evidence="5" type="ORF">M72_22681</name>
</gene>
<dbReference type="GeneID" id="99748324"/>
<dbReference type="Gene3D" id="2.20.230.10">
    <property type="entry name" value="Resuscitation-promoting factor rpfb"/>
    <property type="match status" value="1"/>
</dbReference>
<protein>
    <submittedName>
        <fullName evidence="6 7">Vancomycin resistance protein</fullName>
    </submittedName>
</protein>
<evidence type="ECO:0000313" key="7">
    <source>
        <dbReference type="EMBL" id="MTR82986.1"/>
    </source>
</evidence>
<dbReference type="RefSeq" id="WP_022044833.1">
    <property type="nucleotide sequence ID" value="NZ_CP173697.1"/>
</dbReference>
<dbReference type="Pfam" id="PF04294">
    <property type="entry name" value="VanW"/>
    <property type="match status" value="1"/>
</dbReference>
<dbReference type="Proteomes" id="UP000446657">
    <property type="component" value="Unassembled WGS sequence"/>
</dbReference>
<dbReference type="OrthoDB" id="9797191at2"/>
<reference evidence="5" key="1">
    <citation type="submission" date="2015-05" db="EMBL/GenBank/DDBJ databases">
        <authorList>
            <person name="Wang D.B."/>
            <person name="Wang M."/>
        </authorList>
    </citation>
    <scope>NUCLEOTIDE SEQUENCE [LARGE SCALE GENOMIC DNA]</scope>
    <source>
        <strain evidence="5">M72</strain>
    </source>
</reference>
<dbReference type="Pfam" id="PF07501">
    <property type="entry name" value="G5"/>
    <property type="match status" value="1"/>
</dbReference>